<feature type="transmembrane region" description="Helical" evidence="8">
    <location>
        <begin position="188"/>
        <end position="209"/>
    </location>
</feature>
<dbReference type="OMA" id="WAITASF"/>
<feature type="transmembrane region" description="Helical" evidence="8">
    <location>
        <begin position="71"/>
        <end position="90"/>
    </location>
</feature>
<feature type="transmembrane region" description="Helical" evidence="8">
    <location>
        <begin position="127"/>
        <end position="148"/>
    </location>
</feature>
<gene>
    <name evidence="10" type="ORF">L228DRAFT_37377</name>
</gene>
<feature type="transmembrane region" description="Helical" evidence="8">
    <location>
        <begin position="449"/>
        <end position="466"/>
    </location>
</feature>
<dbReference type="FunCoup" id="A0A164ZWT3">
    <property type="interactions" value="750"/>
</dbReference>
<dbReference type="InterPro" id="IPR005829">
    <property type="entry name" value="Sugar_transporter_CS"/>
</dbReference>
<dbReference type="AlphaFoldDB" id="A0A164ZWT3"/>
<evidence type="ECO:0000259" key="9">
    <source>
        <dbReference type="PROSITE" id="PS50850"/>
    </source>
</evidence>
<name>A0A164ZWT3_XYLHT</name>
<dbReference type="InterPro" id="IPR005828">
    <property type="entry name" value="MFS_sugar_transport-like"/>
</dbReference>
<feature type="transmembrane region" description="Helical" evidence="8">
    <location>
        <begin position="385"/>
        <end position="405"/>
    </location>
</feature>
<feature type="transmembrane region" description="Helical" evidence="8">
    <location>
        <begin position="327"/>
        <end position="348"/>
    </location>
</feature>
<organism evidence="10 11">
    <name type="scientific">Xylona heveae (strain CBS 132557 / TC161)</name>
    <dbReference type="NCBI Taxonomy" id="1328760"/>
    <lineage>
        <taxon>Eukaryota</taxon>
        <taxon>Fungi</taxon>
        <taxon>Dikarya</taxon>
        <taxon>Ascomycota</taxon>
        <taxon>Pezizomycotina</taxon>
        <taxon>Xylonomycetes</taxon>
        <taxon>Xylonales</taxon>
        <taxon>Xylonaceae</taxon>
        <taxon>Xylona</taxon>
    </lineage>
</organism>
<dbReference type="Pfam" id="PF00083">
    <property type="entry name" value="Sugar_tr"/>
    <property type="match status" value="1"/>
</dbReference>
<dbReference type="PROSITE" id="PS50850">
    <property type="entry name" value="MFS"/>
    <property type="match status" value="1"/>
</dbReference>
<dbReference type="PRINTS" id="PR00171">
    <property type="entry name" value="SUGRTRNSPORT"/>
</dbReference>
<keyword evidence="11" id="KW-1185">Reference proteome</keyword>
<sequence length="489" mass="52367">MVSLNASWRDTTPYLLYILLVSSIGPLQFGYHLAELNAPQEVINCNRKSIKGITTISSSKLPQCIPMNPTIFGLVSSIFTLGGLVGALAAGPYSSKYGRRPTMLLTTIFFTIGPLFEALAPDVTIMVIGRILSGMGAGASVVVAPLYISETAPPNEKGVFGALTQIMINVGIFIAQLLGYFLSHDQMWRLILAIAGAIGLFHAANQLLVPESPKWSADKGRTRQAMNDLQRIRGPTADVTEEINAWGVKSVDEDEEEALLSDRPRNSVASANSEAHVGIIGIATDPNYRPALIAVVGVMVAQQLCGINSIVMYSVSLLSHLLESNAALLTVVVSVVNVVTTTAFAPLVDRLGRKTCLLMSICGMGICSGLLAISIIYSIRILSAVSTLLFVTSFAAGLGPVPFLLSSELVGTEAVGATQSWALAANWIATFVVAQFFPVVNNALGKGQVYFVFMALAAVFFVFVSWRVPETKGKKNPDEVWGRAERRLE</sequence>
<dbReference type="PANTHER" id="PTHR23503">
    <property type="entry name" value="SOLUTE CARRIER FAMILY 2"/>
    <property type="match status" value="1"/>
</dbReference>
<dbReference type="STRING" id="1328760.A0A164ZWT3"/>
<feature type="transmembrane region" description="Helical" evidence="8">
    <location>
        <begin position="12"/>
        <end position="31"/>
    </location>
</feature>
<dbReference type="InterPro" id="IPR020846">
    <property type="entry name" value="MFS_dom"/>
</dbReference>
<keyword evidence="3 7" id="KW-0813">Transport</keyword>
<dbReference type="Gene3D" id="1.20.1250.20">
    <property type="entry name" value="MFS general substrate transporter like domains"/>
    <property type="match status" value="1"/>
</dbReference>
<feature type="transmembrane region" description="Helical" evidence="8">
    <location>
        <begin position="355"/>
        <end position="379"/>
    </location>
</feature>
<comment type="subcellular location">
    <subcellularLocation>
        <location evidence="1">Membrane</location>
        <topology evidence="1">Multi-pass membrane protein</topology>
    </subcellularLocation>
</comment>
<evidence type="ECO:0000256" key="2">
    <source>
        <dbReference type="ARBA" id="ARBA00010992"/>
    </source>
</evidence>
<feature type="transmembrane region" description="Helical" evidence="8">
    <location>
        <begin position="160"/>
        <end position="182"/>
    </location>
</feature>
<protein>
    <submittedName>
        <fullName evidence="10">MFS transporter, SP family, solute carrier family 2, member 2</fullName>
    </submittedName>
</protein>
<feature type="domain" description="Major facilitator superfamily (MFS) profile" evidence="9">
    <location>
        <begin position="18"/>
        <end position="472"/>
    </location>
</feature>
<evidence type="ECO:0000313" key="11">
    <source>
        <dbReference type="Proteomes" id="UP000076632"/>
    </source>
</evidence>
<dbReference type="NCBIfam" id="TIGR00879">
    <property type="entry name" value="SP"/>
    <property type="match status" value="1"/>
</dbReference>
<dbReference type="InterPro" id="IPR036259">
    <property type="entry name" value="MFS_trans_sf"/>
</dbReference>
<dbReference type="RefSeq" id="XP_018185188.1">
    <property type="nucleotide sequence ID" value="XM_018336534.1"/>
</dbReference>
<feature type="transmembrane region" description="Helical" evidence="8">
    <location>
        <begin position="417"/>
        <end position="437"/>
    </location>
</feature>
<feature type="transmembrane region" description="Helical" evidence="8">
    <location>
        <begin position="102"/>
        <end position="121"/>
    </location>
</feature>
<evidence type="ECO:0000256" key="5">
    <source>
        <dbReference type="ARBA" id="ARBA00022989"/>
    </source>
</evidence>
<keyword evidence="6 8" id="KW-0472">Membrane</keyword>
<evidence type="ECO:0000256" key="8">
    <source>
        <dbReference type="SAM" id="Phobius"/>
    </source>
</evidence>
<evidence type="ECO:0000313" key="10">
    <source>
        <dbReference type="EMBL" id="KZF19633.1"/>
    </source>
</evidence>
<dbReference type="GO" id="GO:0015149">
    <property type="term" value="F:hexose transmembrane transporter activity"/>
    <property type="evidence" value="ECO:0007669"/>
    <property type="project" value="TreeGrafter"/>
</dbReference>
<evidence type="ECO:0000256" key="3">
    <source>
        <dbReference type="ARBA" id="ARBA00022448"/>
    </source>
</evidence>
<dbReference type="SUPFAM" id="SSF103473">
    <property type="entry name" value="MFS general substrate transporter"/>
    <property type="match status" value="1"/>
</dbReference>
<accession>A0A164ZWT3</accession>
<dbReference type="OrthoDB" id="4540492at2759"/>
<dbReference type="GeneID" id="28901671"/>
<reference evidence="10 11" key="1">
    <citation type="journal article" date="2016" name="Fungal Biol.">
        <title>The genome of Xylona heveae provides a window into fungal endophytism.</title>
        <authorList>
            <person name="Gazis R."/>
            <person name="Kuo A."/>
            <person name="Riley R."/>
            <person name="LaButti K."/>
            <person name="Lipzen A."/>
            <person name="Lin J."/>
            <person name="Amirebrahimi M."/>
            <person name="Hesse C.N."/>
            <person name="Spatafora J.W."/>
            <person name="Henrissat B."/>
            <person name="Hainaut M."/>
            <person name="Grigoriev I.V."/>
            <person name="Hibbett D.S."/>
        </authorList>
    </citation>
    <scope>NUCLEOTIDE SEQUENCE [LARGE SCALE GENOMIC DNA]</scope>
    <source>
        <strain evidence="10 11">TC161</strain>
    </source>
</reference>
<dbReference type="PANTHER" id="PTHR23503:SF8">
    <property type="entry name" value="FACILITATED GLUCOSE TRANSPORTER PROTEIN 1"/>
    <property type="match status" value="1"/>
</dbReference>
<evidence type="ECO:0000256" key="1">
    <source>
        <dbReference type="ARBA" id="ARBA00004141"/>
    </source>
</evidence>
<feature type="transmembrane region" description="Helical" evidence="8">
    <location>
        <begin position="291"/>
        <end position="315"/>
    </location>
</feature>
<dbReference type="Proteomes" id="UP000076632">
    <property type="component" value="Unassembled WGS sequence"/>
</dbReference>
<dbReference type="EMBL" id="KV407465">
    <property type="protein sequence ID" value="KZF19633.1"/>
    <property type="molecule type" value="Genomic_DNA"/>
</dbReference>
<dbReference type="InParanoid" id="A0A164ZWT3"/>
<evidence type="ECO:0000256" key="7">
    <source>
        <dbReference type="RuleBase" id="RU003346"/>
    </source>
</evidence>
<dbReference type="PROSITE" id="PS00217">
    <property type="entry name" value="SUGAR_TRANSPORT_2"/>
    <property type="match status" value="1"/>
</dbReference>
<keyword evidence="5 8" id="KW-1133">Transmembrane helix</keyword>
<dbReference type="InterPro" id="IPR045263">
    <property type="entry name" value="GLUT"/>
</dbReference>
<comment type="similarity">
    <text evidence="2 7">Belongs to the major facilitator superfamily. Sugar transporter (TC 2.A.1.1) family.</text>
</comment>
<evidence type="ECO:0000256" key="4">
    <source>
        <dbReference type="ARBA" id="ARBA00022692"/>
    </source>
</evidence>
<evidence type="ECO:0000256" key="6">
    <source>
        <dbReference type="ARBA" id="ARBA00023136"/>
    </source>
</evidence>
<dbReference type="InterPro" id="IPR003663">
    <property type="entry name" value="Sugar/inositol_transpt"/>
</dbReference>
<keyword evidence="4 8" id="KW-0812">Transmembrane</keyword>
<proteinExistence type="inferred from homology"/>
<dbReference type="GO" id="GO:0016020">
    <property type="term" value="C:membrane"/>
    <property type="evidence" value="ECO:0007669"/>
    <property type="project" value="UniProtKB-SubCell"/>
</dbReference>